<sequence>MAAKLNQKTKQRTIQFKLMLTSEEKEAWAAIASKAGLDISELVRRRMAGYRIRTVPEANWQCYWQLLKIGTNINQIAKAQNTALADGTIPPPIDRIPFEDLLRQIDRLRLHLILGADDEPSEDDLMEESDDWENW</sequence>
<evidence type="ECO:0000313" key="2">
    <source>
        <dbReference type="Proteomes" id="UP000641646"/>
    </source>
</evidence>
<dbReference type="Pfam" id="PF21983">
    <property type="entry name" value="NikA-like"/>
    <property type="match status" value="1"/>
</dbReference>
<name>A0A926VJU8_9CYAN</name>
<organism evidence="1 2">
    <name type="scientific">Aerosakkonema funiforme FACHB-1375</name>
    <dbReference type="NCBI Taxonomy" id="2949571"/>
    <lineage>
        <taxon>Bacteria</taxon>
        <taxon>Bacillati</taxon>
        <taxon>Cyanobacteriota</taxon>
        <taxon>Cyanophyceae</taxon>
        <taxon>Oscillatoriophycideae</taxon>
        <taxon>Aerosakkonematales</taxon>
        <taxon>Aerosakkonemataceae</taxon>
        <taxon>Aerosakkonema</taxon>
    </lineage>
</organism>
<evidence type="ECO:0000313" key="1">
    <source>
        <dbReference type="EMBL" id="MBD2184563.1"/>
    </source>
</evidence>
<keyword evidence="2" id="KW-1185">Reference proteome</keyword>
<proteinExistence type="predicted"/>
<dbReference type="Proteomes" id="UP000641646">
    <property type="component" value="Unassembled WGS sequence"/>
</dbReference>
<dbReference type="EMBL" id="JACJPW010000087">
    <property type="protein sequence ID" value="MBD2184563.1"/>
    <property type="molecule type" value="Genomic_DNA"/>
</dbReference>
<accession>A0A926VJU8</accession>
<gene>
    <name evidence="1" type="primary">mobC</name>
    <name evidence="1" type="ORF">H6G03_26420</name>
</gene>
<reference evidence="1" key="1">
    <citation type="journal article" date="2015" name="ISME J.">
        <title>Draft Genome Sequence of Streptomyces incarnatus NRRL8089, which Produces the Nucleoside Antibiotic Sinefungin.</title>
        <authorList>
            <person name="Oshima K."/>
            <person name="Hattori M."/>
            <person name="Shimizu H."/>
            <person name="Fukuda K."/>
            <person name="Nemoto M."/>
            <person name="Inagaki K."/>
            <person name="Tamura T."/>
        </authorList>
    </citation>
    <scope>NUCLEOTIDE SEQUENCE</scope>
    <source>
        <strain evidence="1">FACHB-1375</strain>
    </source>
</reference>
<comment type="caution">
    <text evidence="1">The sequence shown here is derived from an EMBL/GenBank/DDBJ whole genome shotgun (WGS) entry which is preliminary data.</text>
</comment>
<dbReference type="AlphaFoldDB" id="A0A926VJU8"/>
<dbReference type="InterPro" id="IPR053842">
    <property type="entry name" value="NikA-like"/>
</dbReference>
<protein>
    <submittedName>
        <fullName evidence="1">Plasmid mobilization relaxosome protein MobC</fullName>
    </submittedName>
</protein>
<reference evidence="1" key="2">
    <citation type="submission" date="2020-08" db="EMBL/GenBank/DDBJ databases">
        <authorList>
            <person name="Chen M."/>
            <person name="Teng W."/>
            <person name="Zhao L."/>
            <person name="Hu C."/>
            <person name="Zhou Y."/>
            <person name="Han B."/>
            <person name="Song L."/>
            <person name="Shu W."/>
        </authorList>
    </citation>
    <scope>NUCLEOTIDE SEQUENCE</scope>
    <source>
        <strain evidence="1">FACHB-1375</strain>
    </source>
</reference>